<protein>
    <submittedName>
        <fullName evidence="1">Flagellar export chaperone FliS</fullName>
    </submittedName>
</protein>
<gene>
    <name evidence="1" type="primary">fliS</name>
    <name evidence="1" type="ORF">KQI88_09775</name>
</gene>
<dbReference type="NCBIfam" id="TIGR00208">
    <property type="entry name" value="fliS"/>
    <property type="match status" value="1"/>
</dbReference>
<keyword evidence="1" id="KW-0282">Flagellum</keyword>
<organism evidence="1 2">
    <name type="scientific">Alkaliphilus flagellatus</name>
    <dbReference type="NCBI Taxonomy" id="2841507"/>
    <lineage>
        <taxon>Bacteria</taxon>
        <taxon>Bacillati</taxon>
        <taxon>Bacillota</taxon>
        <taxon>Clostridia</taxon>
        <taxon>Peptostreptococcales</taxon>
        <taxon>Natronincolaceae</taxon>
        <taxon>Alkaliphilus</taxon>
    </lineage>
</organism>
<dbReference type="EMBL" id="JAHLQK010000003">
    <property type="protein sequence ID" value="MBU5676708.1"/>
    <property type="molecule type" value="Genomic_DNA"/>
</dbReference>
<keyword evidence="2" id="KW-1185">Reference proteome</keyword>
<keyword evidence="1" id="KW-0969">Cilium</keyword>
<reference evidence="1 2" key="1">
    <citation type="submission" date="2021-06" db="EMBL/GenBank/DDBJ databases">
        <authorList>
            <person name="Sun Q."/>
            <person name="Li D."/>
        </authorList>
    </citation>
    <scope>NUCLEOTIDE SEQUENCE [LARGE SCALE GENOMIC DNA]</scope>
    <source>
        <strain evidence="1 2">MSJ-5</strain>
    </source>
</reference>
<accession>A0ABS6G513</accession>
<name>A0ABS6G513_9FIRM</name>
<dbReference type="CDD" id="cd16098">
    <property type="entry name" value="FliS"/>
    <property type="match status" value="1"/>
</dbReference>
<evidence type="ECO:0000313" key="1">
    <source>
        <dbReference type="EMBL" id="MBU5676708.1"/>
    </source>
</evidence>
<sequence>MIEKEYLANRVSNANDTQLVVLVYEGLIDTIKSAIEDIESKSLDKLNISINKIREILAELLATLQGDSEVASNLRSIYVYLNKIVTEAESKCDKGKLEEAIKVITPLYEAWQELGEKDEVSVTSSQVGTKSTNGPAIVAGMTYGKSQLNDYVINNDDRWQKG</sequence>
<dbReference type="Pfam" id="PF02561">
    <property type="entry name" value="FliS"/>
    <property type="match status" value="1"/>
</dbReference>
<dbReference type="PANTHER" id="PTHR34773">
    <property type="entry name" value="FLAGELLAR SECRETION CHAPERONE FLIS"/>
    <property type="match status" value="1"/>
</dbReference>
<dbReference type="InterPro" id="IPR003713">
    <property type="entry name" value="FliS"/>
</dbReference>
<dbReference type="PANTHER" id="PTHR34773:SF1">
    <property type="entry name" value="FLAGELLAR SECRETION CHAPERONE FLIS"/>
    <property type="match status" value="1"/>
</dbReference>
<evidence type="ECO:0000313" key="2">
    <source>
        <dbReference type="Proteomes" id="UP000779508"/>
    </source>
</evidence>
<dbReference type="RefSeq" id="WP_216416808.1">
    <property type="nucleotide sequence ID" value="NZ_JAHLQK010000003.1"/>
</dbReference>
<dbReference type="Proteomes" id="UP000779508">
    <property type="component" value="Unassembled WGS sequence"/>
</dbReference>
<proteinExistence type="predicted"/>
<comment type="caution">
    <text evidence="1">The sequence shown here is derived from an EMBL/GenBank/DDBJ whole genome shotgun (WGS) entry which is preliminary data.</text>
</comment>
<keyword evidence="1" id="KW-0966">Cell projection</keyword>